<name>A0A7X0D5H2_9ACTN</name>
<evidence type="ECO:0000313" key="2">
    <source>
        <dbReference type="EMBL" id="MBB6172248.1"/>
    </source>
</evidence>
<dbReference type="InterPro" id="IPR027417">
    <property type="entry name" value="P-loop_NTPase"/>
</dbReference>
<dbReference type="GO" id="GO:0006260">
    <property type="term" value="P:DNA replication"/>
    <property type="evidence" value="ECO:0007669"/>
    <property type="project" value="TreeGrafter"/>
</dbReference>
<reference evidence="2 3" key="1">
    <citation type="submission" date="2020-08" db="EMBL/GenBank/DDBJ databases">
        <title>Sequencing the genomes of 1000 actinobacteria strains.</title>
        <authorList>
            <person name="Klenk H.-P."/>
        </authorList>
    </citation>
    <scope>NUCLEOTIDE SEQUENCE [LARGE SCALE GENOMIC DNA]</scope>
    <source>
        <strain evidence="2 3">DSM 46659</strain>
    </source>
</reference>
<dbReference type="RefSeq" id="WP_184075575.1">
    <property type="nucleotide sequence ID" value="NZ_JACHDS010000001.1"/>
</dbReference>
<dbReference type="EMBL" id="JACHDS010000001">
    <property type="protein sequence ID" value="MBB6172248.1"/>
    <property type="molecule type" value="Genomic_DNA"/>
</dbReference>
<dbReference type="AlphaFoldDB" id="A0A7X0D5H2"/>
<accession>A0A7X0D5H2</accession>
<dbReference type="PANTHER" id="PTHR30050">
    <property type="entry name" value="CHROMOSOMAL REPLICATION INITIATOR PROTEIN DNAA"/>
    <property type="match status" value="1"/>
</dbReference>
<feature type="domain" description="IstB-like ATP-binding" evidence="1">
    <location>
        <begin position="99"/>
        <end position="213"/>
    </location>
</feature>
<dbReference type="GO" id="GO:0005524">
    <property type="term" value="F:ATP binding"/>
    <property type="evidence" value="ECO:0007669"/>
    <property type="project" value="InterPro"/>
</dbReference>
<dbReference type="PANTHER" id="PTHR30050:SF4">
    <property type="entry name" value="ATP-BINDING PROTEIN RV3427C IN INSERTION SEQUENCE-RELATED"/>
    <property type="match status" value="1"/>
</dbReference>
<evidence type="ECO:0000259" key="1">
    <source>
        <dbReference type="Pfam" id="PF01695"/>
    </source>
</evidence>
<dbReference type="Proteomes" id="UP000546642">
    <property type="component" value="Unassembled WGS sequence"/>
</dbReference>
<comment type="caution">
    <text evidence="2">The sequence shown here is derived from an EMBL/GenBank/DDBJ whole genome shotgun (WGS) entry which is preliminary data.</text>
</comment>
<dbReference type="InterPro" id="IPR002611">
    <property type="entry name" value="IstB_ATP-bd"/>
</dbReference>
<keyword evidence="3" id="KW-1185">Reference proteome</keyword>
<proteinExistence type="predicted"/>
<sequence length="238" mass="26382">MTIRFDATGAIARIQRICDTLEIADPAEEPPALSPDEPGHPDYHHRQRVEHARRVLARVTPLRYRSATSDRPEVVAWVEAAVASWRSRATSEPVPVPSLLLYGPTGTGKTFAGFGALRRVAEAGLPRFGAEFASWPELLAQLRPGSGEEREQGLRRLMDAPWLLLDDLGRAKDSAWTEEILYRLVNHRYNVMLPTIITTNVPLKQFTAVFGDAPGGRLIEMTAGGRVAVTGEDRRLVR</sequence>
<organism evidence="2 3">
    <name type="scientific">Nocardiopsis mwathae</name>
    <dbReference type="NCBI Taxonomy" id="1472723"/>
    <lineage>
        <taxon>Bacteria</taxon>
        <taxon>Bacillati</taxon>
        <taxon>Actinomycetota</taxon>
        <taxon>Actinomycetes</taxon>
        <taxon>Streptosporangiales</taxon>
        <taxon>Nocardiopsidaceae</taxon>
        <taxon>Nocardiopsis</taxon>
    </lineage>
</organism>
<dbReference type="Gene3D" id="3.40.50.300">
    <property type="entry name" value="P-loop containing nucleotide triphosphate hydrolases"/>
    <property type="match status" value="1"/>
</dbReference>
<protein>
    <submittedName>
        <fullName evidence="2">DNA replication protein DnaC</fullName>
    </submittedName>
</protein>
<dbReference type="Pfam" id="PF01695">
    <property type="entry name" value="IstB_IS21"/>
    <property type="match status" value="1"/>
</dbReference>
<dbReference type="SUPFAM" id="SSF52540">
    <property type="entry name" value="P-loop containing nucleoside triphosphate hydrolases"/>
    <property type="match status" value="1"/>
</dbReference>
<evidence type="ECO:0000313" key="3">
    <source>
        <dbReference type="Proteomes" id="UP000546642"/>
    </source>
</evidence>
<gene>
    <name evidence="2" type="ORF">HNR23_002308</name>
</gene>